<dbReference type="PANTHER" id="PTHR23419:SF8">
    <property type="entry name" value="FI09726P"/>
    <property type="match status" value="1"/>
</dbReference>
<dbReference type="EMBL" id="FUZV01000002">
    <property type="protein sequence ID" value="SKC73617.1"/>
    <property type="molecule type" value="Genomic_DNA"/>
</dbReference>
<dbReference type="Pfam" id="PF03091">
    <property type="entry name" value="CutA1"/>
    <property type="match status" value="1"/>
</dbReference>
<organism evidence="2 3">
    <name type="scientific">Pseudoxanthomonas indica</name>
    <dbReference type="NCBI Taxonomy" id="428993"/>
    <lineage>
        <taxon>Bacteria</taxon>
        <taxon>Pseudomonadati</taxon>
        <taxon>Pseudomonadota</taxon>
        <taxon>Gammaproteobacteria</taxon>
        <taxon>Lysobacterales</taxon>
        <taxon>Lysobacteraceae</taxon>
        <taxon>Pseudoxanthomonas</taxon>
    </lineage>
</organism>
<dbReference type="GO" id="GO:0010038">
    <property type="term" value="P:response to metal ion"/>
    <property type="evidence" value="ECO:0007669"/>
    <property type="project" value="InterPro"/>
</dbReference>
<evidence type="ECO:0000256" key="1">
    <source>
        <dbReference type="ARBA" id="ARBA00010169"/>
    </source>
</evidence>
<dbReference type="OrthoDB" id="37622at2"/>
<dbReference type="Proteomes" id="UP000190341">
    <property type="component" value="Unassembled WGS sequence"/>
</dbReference>
<evidence type="ECO:0000313" key="3">
    <source>
        <dbReference type="Proteomes" id="UP000190341"/>
    </source>
</evidence>
<dbReference type="RefSeq" id="WP_079724665.1">
    <property type="nucleotide sequence ID" value="NZ_BMCL01000001.1"/>
</dbReference>
<protein>
    <submittedName>
        <fullName evidence="2">Divalent cation tolerance protein</fullName>
    </submittedName>
</protein>
<accession>A0A1T5LC39</accession>
<dbReference type="GO" id="GO:0005507">
    <property type="term" value="F:copper ion binding"/>
    <property type="evidence" value="ECO:0007669"/>
    <property type="project" value="TreeGrafter"/>
</dbReference>
<dbReference type="STRING" id="428993.SAMN06296058_2291"/>
<dbReference type="Gene3D" id="3.30.70.120">
    <property type="match status" value="1"/>
</dbReference>
<dbReference type="InterPro" id="IPR011322">
    <property type="entry name" value="N-reg_PII-like_a/b"/>
</dbReference>
<dbReference type="InterPro" id="IPR015867">
    <property type="entry name" value="N-reg_PII/ATP_PRibTrfase_C"/>
</dbReference>
<dbReference type="AlphaFoldDB" id="A0A1T5LC39"/>
<evidence type="ECO:0000313" key="2">
    <source>
        <dbReference type="EMBL" id="SKC73617.1"/>
    </source>
</evidence>
<gene>
    <name evidence="2" type="ORF">SAMN06296058_2291</name>
</gene>
<dbReference type="SUPFAM" id="SSF54913">
    <property type="entry name" value="GlnB-like"/>
    <property type="match status" value="1"/>
</dbReference>
<comment type="similarity">
    <text evidence="1">Belongs to the CutA family.</text>
</comment>
<reference evidence="2 3" key="1">
    <citation type="submission" date="2017-02" db="EMBL/GenBank/DDBJ databases">
        <authorList>
            <person name="Peterson S.W."/>
        </authorList>
    </citation>
    <scope>NUCLEOTIDE SEQUENCE [LARGE SCALE GENOMIC DNA]</scope>
    <source>
        <strain evidence="2 3">P15</strain>
    </source>
</reference>
<keyword evidence="3" id="KW-1185">Reference proteome</keyword>
<proteinExistence type="inferred from homology"/>
<dbReference type="PANTHER" id="PTHR23419">
    <property type="entry name" value="DIVALENT CATION TOLERANCE CUTA-RELATED"/>
    <property type="match status" value="1"/>
</dbReference>
<sequence>MSVHLAFSTCPDLESAQRLADALVGERLAACVNILPGVRSTYQWQGAIEHSEEVQLIIKTTGERLPALAARLSQLHPYELPELVALPVAAGLPAYLHWVVGETGDEAAEES</sequence>
<dbReference type="InterPro" id="IPR004323">
    <property type="entry name" value="Ion_tolerance_CutA"/>
</dbReference>
<name>A0A1T5LC39_9GAMM</name>